<proteinExistence type="predicted"/>
<dbReference type="Proteomes" id="UP000092445">
    <property type="component" value="Unassembled WGS sequence"/>
</dbReference>
<keyword evidence="2" id="KW-1185">Reference proteome</keyword>
<reference evidence="1" key="2">
    <citation type="submission" date="2020-05" db="UniProtKB">
        <authorList>
            <consortium name="EnsemblMetazoa"/>
        </authorList>
    </citation>
    <scope>IDENTIFICATION</scope>
    <source>
        <strain evidence="1">IAEA</strain>
    </source>
</reference>
<organism evidence="1 2">
    <name type="scientific">Glossina pallidipes</name>
    <name type="common">Tsetse fly</name>
    <dbReference type="NCBI Taxonomy" id="7398"/>
    <lineage>
        <taxon>Eukaryota</taxon>
        <taxon>Metazoa</taxon>
        <taxon>Ecdysozoa</taxon>
        <taxon>Arthropoda</taxon>
        <taxon>Hexapoda</taxon>
        <taxon>Insecta</taxon>
        <taxon>Pterygota</taxon>
        <taxon>Neoptera</taxon>
        <taxon>Endopterygota</taxon>
        <taxon>Diptera</taxon>
        <taxon>Brachycera</taxon>
        <taxon>Muscomorpha</taxon>
        <taxon>Hippoboscoidea</taxon>
        <taxon>Glossinidae</taxon>
        <taxon>Glossina</taxon>
    </lineage>
</organism>
<dbReference type="EnsemblMetazoa" id="GPAI040071-RA">
    <property type="protein sequence ID" value="GPAI040071-PA"/>
    <property type="gene ID" value="GPAI040071"/>
</dbReference>
<dbReference type="VEuPathDB" id="VectorBase:GPAI040071"/>
<sequence length="129" mass="14267">MYCKVLSSGITVVAVSVSSSILLPTTPTPILSLKFLSESPTSLKGMLFSFELHAAHALPNPPSGTINNLLKLFNELISHPGTAHLRTVYHDEALAWWKVHCWHSMFTQADLPDYVVVEMMAAHSPRKLK</sequence>
<name>A0A1B0ABB1_GLOPL</name>
<accession>A0A1B0ABB1</accession>
<protein>
    <submittedName>
        <fullName evidence="1">Uncharacterized protein</fullName>
    </submittedName>
</protein>
<evidence type="ECO:0000313" key="1">
    <source>
        <dbReference type="EnsemblMetazoa" id="GPAI040071-PA"/>
    </source>
</evidence>
<reference evidence="2" key="1">
    <citation type="submission" date="2014-03" db="EMBL/GenBank/DDBJ databases">
        <authorList>
            <person name="Aksoy S."/>
            <person name="Warren W."/>
            <person name="Wilson R.K."/>
        </authorList>
    </citation>
    <scope>NUCLEOTIDE SEQUENCE [LARGE SCALE GENOMIC DNA]</scope>
    <source>
        <strain evidence="2">IAEA</strain>
    </source>
</reference>
<evidence type="ECO:0000313" key="2">
    <source>
        <dbReference type="Proteomes" id="UP000092445"/>
    </source>
</evidence>
<dbReference type="AlphaFoldDB" id="A0A1B0ABB1"/>